<proteinExistence type="predicted"/>
<dbReference type="AlphaFoldDB" id="I3VTL4"/>
<reference evidence="1 2" key="1">
    <citation type="journal article" date="2014" name="Appl. Environ. Microbiol.">
        <title>Profile of Secreted Hydrolases, Associated Proteins, and SlpA in Thermoanaerobacterium saccharolyticum during the Degradation of Hemicellulose.</title>
        <authorList>
            <person name="Currie D.H."/>
            <person name="Guss A.M."/>
            <person name="Herring C.D."/>
            <person name="Giannone R.J."/>
            <person name="Johnson C.M."/>
            <person name="Lankford P.K."/>
            <person name="Brown S.D."/>
            <person name="Hettich R.L."/>
            <person name="Lynd L.R."/>
        </authorList>
    </citation>
    <scope>NUCLEOTIDE SEQUENCE [LARGE SCALE GENOMIC DNA]</scope>
    <source>
        <strain evidence="2">DSM 8691 / JW/SL-YS485</strain>
    </source>
</reference>
<dbReference type="NCBIfam" id="TIGR03984">
    <property type="entry name" value="CRISPR-associated protein Csx19"/>
    <property type="match status" value="1"/>
</dbReference>
<dbReference type="KEGG" id="tsh:Tsac_0837"/>
<evidence type="ECO:0000313" key="2">
    <source>
        <dbReference type="Proteomes" id="UP000006178"/>
    </source>
</evidence>
<dbReference type="eggNOG" id="ENOG502ZBPV">
    <property type="taxonomic scope" value="Bacteria"/>
</dbReference>
<dbReference type="RefSeq" id="WP_014757763.1">
    <property type="nucleotide sequence ID" value="NC_017992.1"/>
</dbReference>
<dbReference type="PATRIC" id="fig|1094508.3.peg.846"/>
<protein>
    <recommendedName>
        <fullName evidence="3">CRISPR-associated protein, TIGR03984 family</fullName>
    </recommendedName>
</protein>
<evidence type="ECO:0000313" key="1">
    <source>
        <dbReference type="EMBL" id="AFK85859.1"/>
    </source>
</evidence>
<dbReference type="EMBL" id="CP003184">
    <property type="protein sequence ID" value="AFK85859.1"/>
    <property type="molecule type" value="Genomic_DNA"/>
</dbReference>
<accession>I3VTL4</accession>
<sequence length="192" mass="23126">MLSDIYEIKTIYSKVVVKDMDKILDDDLFNQKIKEIKNGYIVCWLDYVVLFGIVRDGGIKFHNNESPDFNRYLQKLRIFNEKEELYIWRSGNKFKFRYRKDEIDEGDEKIEYIDAKQIMYGNKFHVKDGFIEVYEDRGIRYFLPKEFIDNSLIEKLDKNENRLVLYTRNYIGYNEIGQAGFIDSRFLKISVI</sequence>
<dbReference type="Proteomes" id="UP000006178">
    <property type="component" value="Chromosome"/>
</dbReference>
<name>I3VTL4_THESW</name>
<dbReference type="BioCyc" id="TSAC1094508:GLMA-847-MONOMER"/>
<dbReference type="InterPro" id="IPR023815">
    <property type="entry name" value="CRISPR-assoc_Csx19"/>
</dbReference>
<organism evidence="1 2">
    <name type="scientific">Thermoanaerobacterium saccharolyticum (strain DSM 8691 / JW/SL-YS485)</name>
    <dbReference type="NCBI Taxonomy" id="1094508"/>
    <lineage>
        <taxon>Bacteria</taxon>
        <taxon>Bacillati</taxon>
        <taxon>Bacillota</taxon>
        <taxon>Clostridia</taxon>
        <taxon>Thermoanaerobacterales</taxon>
        <taxon>Thermoanaerobacteraceae</taxon>
        <taxon>Thermoanaerobacterium</taxon>
    </lineage>
</organism>
<evidence type="ECO:0008006" key="3">
    <source>
        <dbReference type="Google" id="ProtNLM"/>
    </source>
</evidence>
<dbReference type="STRING" id="1094508.Tsac_0837"/>
<keyword evidence="2" id="KW-1185">Reference proteome</keyword>
<gene>
    <name evidence="1" type="ordered locus">Tsac_0837</name>
</gene>